<dbReference type="Gene3D" id="3.30.300.30">
    <property type="match status" value="1"/>
</dbReference>
<dbReference type="Gene3D" id="3.40.50.12780">
    <property type="entry name" value="N-terminal domain of ligase-like"/>
    <property type="match status" value="1"/>
</dbReference>
<feature type="region of interest" description="Disordered" evidence="4">
    <location>
        <begin position="329"/>
        <end position="352"/>
    </location>
</feature>
<dbReference type="PATRIC" id="fig|888050.3.peg.1386"/>
<keyword evidence="6" id="KW-0436">Ligase</keyword>
<feature type="domain" description="AMP-dependent synthetase/ligase" evidence="5">
    <location>
        <begin position="32"/>
        <end position="459"/>
    </location>
</feature>
<accession>N6X8Q9</accession>
<evidence type="ECO:0000256" key="4">
    <source>
        <dbReference type="SAM" id="MobiDB-lite"/>
    </source>
</evidence>
<dbReference type="STRING" id="888050.HMPREF9004_1448"/>
<dbReference type="eggNOG" id="COG1022">
    <property type="taxonomic scope" value="Bacteria"/>
</dbReference>
<keyword evidence="2" id="KW-0067">ATP-binding</keyword>
<comment type="catalytic activity">
    <reaction evidence="3">
        <text>a long-chain fatty acid + ATP + CoA = a long-chain fatty acyl-CoA + AMP + diphosphate</text>
        <dbReference type="Rhea" id="RHEA:15421"/>
        <dbReference type="ChEBI" id="CHEBI:30616"/>
        <dbReference type="ChEBI" id="CHEBI:33019"/>
        <dbReference type="ChEBI" id="CHEBI:57287"/>
        <dbReference type="ChEBI" id="CHEBI:57560"/>
        <dbReference type="ChEBI" id="CHEBI:83139"/>
        <dbReference type="ChEBI" id="CHEBI:456215"/>
        <dbReference type="EC" id="6.2.1.3"/>
    </reaction>
    <physiologicalReaction direction="left-to-right" evidence="3">
        <dbReference type="Rhea" id="RHEA:15422"/>
    </physiologicalReaction>
</comment>
<dbReference type="GO" id="GO:0004467">
    <property type="term" value="F:long-chain fatty acid-CoA ligase activity"/>
    <property type="evidence" value="ECO:0007669"/>
    <property type="project" value="UniProtKB-EC"/>
</dbReference>
<evidence type="ECO:0000313" key="6">
    <source>
        <dbReference type="EMBL" id="ENO17538.1"/>
    </source>
</evidence>
<dbReference type="InterPro" id="IPR000873">
    <property type="entry name" value="AMP-dep_synth/lig_dom"/>
</dbReference>
<dbReference type="PROSITE" id="PS00455">
    <property type="entry name" value="AMP_BINDING"/>
    <property type="match status" value="1"/>
</dbReference>
<dbReference type="SUPFAM" id="SSF56801">
    <property type="entry name" value="Acetyl-CoA synthetase-like"/>
    <property type="match status" value="1"/>
</dbReference>
<keyword evidence="7" id="KW-1185">Reference proteome</keyword>
<dbReference type="CDD" id="cd05907">
    <property type="entry name" value="VL_LC_FACS_like"/>
    <property type="match status" value="1"/>
</dbReference>
<name>N6X8Q9_9ACTO</name>
<protein>
    <submittedName>
        <fullName evidence="6">Long-chain-fatty-acid--CoA ligase</fullName>
        <ecNumber evidence="6">6.2.1.3</ecNumber>
    </submittedName>
</protein>
<dbReference type="EMBL" id="AQHZ01000024">
    <property type="protein sequence ID" value="ENO17538.1"/>
    <property type="molecule type" value="Genomic_DNA"/>
</dbReference>
<dbReference type="InterPro" id="IPR045851">
    <property type="entry name" value="AMP-bd_C_sf"/>
</dbReference>
<dbReference type="OrthoDB" id="9803968at2"/>
<reference evidence="6 7" key="1">
    <citation type="submission" date="2013-03" db="EMBL/GenBank/DDBJ databases">
        <title>Reference genome for the Human Microbiome Project.</title>
        <authorList>
            <person name="Aqrawi P."/>
            <person name="Ayvaz T."/>
            <person name="Bess C."/>
            <person name="Blankenburg K."/>
            <person name="Coyle M."/>
            <person name="Deng J."/>
            <person name="Forbes L."/>
            <person name="Fowler G."/>
            <person name="Francisco L."/>
            <person name="Fu Q."/>
            <person name="Gibbs R."/>
            <person name="Gross S."/>
            <person name="Gubbala S."/>
            <person name="Hale W."/>
            <person name="Hemphill L."/>
            <person name="Highlander S."/>
            <person name="Hirani K."/>
            <person name="Jackson L."/>
            <person name="Jakkamsetti A."/>
            <person name="Javaid M."/>
            <person name="Jayaseelan J.C."/>
            <person name="Jiang H."/>
            <person name="Joshi V."/>
            <person name="Korchina V."/>
            <person name="Kovar C."/>
            <person name="Lara F."/>
            <person name="Lee S."/>
            <person name="Liu Y."/>
            <person name="Mata R."/>
            <person name="Mathew T."/>
            <person name="Munidasa M."/>
            <person name="Muzny D."/>
            <person name="Nazareth L."/>
            <person name="Ngo R."/>
            <person name="Nguyen L."/>
            <person name="Nguyen N."/>
            <person name="Okwuonu G."/>
            <person name="Ongeri F."/>
            <person name="Palculict T."/>
            <person name="Patil S."/>
            <person name="Petrosino J."/>
            <person name="Pham C."/>
            <person name="Pham P."/>
            <person name="Pu L.-L."/>
            <person name="Qin X."/>
            <person name="Qu J."/>
            <person name="Reid J."/>
            <person name="Ross M."/>
            <person name="Ruth R."/>
            <person name="Saada N."/>
            <person name="San Lucas F."/>
            <person name="Santibanez J."/>
            <person name="Shang Y."/>
            <person name="Simmons D."/>
            <person name="Song X.-Z."/>
            <person name="Tang L.-Y."/>
            <person name="Thornton R."/>
            <person name="Warren J."/>
            <person name="Weissenberger G."/>
            <person name="Wilczek-Boney K."/>
            <person name="Worley K."/>
            <person name="Youmans B."/>
            <person name="Zhang J."/>
            <person name="Zhang L."/>
            <person name="Zhao Z."/>
            <person name="Zhou C."/>
            <person name="Zhu D."/>
            <person name="Zhu Y."/>
        </authorList>
    </citation>
    <scope>NUCLEOTIDE SEQUENCE [LARGE SCALE GENOMIC DNA]</scope>
    <source>
        <strain evidence="6 7">F0333</strain>
    </source>
</reference>
<proteinExistence type="predicted"/>
<evidence type="ECO:0000313" key="7">
    <source>
        <dbReference type="Proteomes" id="UP000013015"/>
    </source>
</evidence>
<evidence type="ECO:0000256" key="3">
    <source>
        <dbReference type="ARBA" id="ARBA00024484"/>
    </source>
</evidence>
<dbReference type="PANTHER" id="PTHR43272:SF33">
    <property type="entry name" value="AMP-BINDING DOMAIN-CONTAINING PROTEIN-RELATED"/>
    <property type="match status" value="1"/>
</dbReference>
<dbReference type="GO" id="GO:0005524">
    <property type="term" value="F:ATP binding"/>
    <property type="evidence" value="ECO:0007669"/>
    <property type="project" value="UniProtKB-KW"/>
</dbReference>
<gene>
    <name evidence="6" type="primary">fadD4</name>
    <name evidence="6" type="ORF">HMPREF9004_1448</name>
</gene>
<dbReference type="InterPro" id="IPR020845">
    <property type="entry name" value="AMP-binding_CS"/>
</dbReference>
<dbReference type="Proteomes" id="UP000013015">
    <property type="component" value="Unassembled WGS sequence"/>
</dbReference>
<evidence type="ECO:0000256" key="1">
    <source>
        <dbReference type="ARBA" id="ARBA00022741"/>
    </source>
</evidence>
<dbReference type="EC" id="6.2.1.3" evidence="6"/>
<dbReference type="Pfam" id="PF00501">
    <property type="entry name" value="AMP-binding"/>
    <property type="match status" value="1"/>
</dbReference>
<comment type="caution">
    <text evidence="6">The sequence shown here is derived from an EMBL/GenBank/DDBJ whole genome shotgun (WGS) entry which is preliminary data.</text>
</comment>
<sequence length="637" mass="68747">MTLRHIDAATWENTPTRQADPTWNLPKMIHLRAQEHPGQVAIERRDAVGVWRPMTINDFARRIDDFGRGLIGLGVEAGSRIAILAPTSYEWALIDLACLSCGAVTVPIYETDSAAQITHILADSDISLVFTATSQQAELVRSVADESVRIMALDQGAEREIAEASLGVEQSVLEERRDGVELHDLATIIYSSGTTGMPKGIELTHGNFIESFIQAYDFLPELINSPKSRSLLFLPVAHSLARFVMYALLAGQGRLAFAPDTRNLLSDIATFKPTMLLVVPRVLEKVYNAATAKAGQGFKGSVFSWATKQARALSRSTAYAPAPEIEVTPGVGVPTADTSQITDPNAAGSPGPSFGLSTRIKIADMLALKKVKAALGPNLHTIICGGAPLAADLAHFYRGLGLTLLQGYGLTETTGPIAVEWPSDFPPDSVGFPWPGNSIRIAEDGEILLKGVCVSKGYHNLPEETAQAFQDGWFRSGDLGAIDSTGHLRITGRKKDLIVTAGGKNVSPEILEDSLQTHPLISSVVVVGDNRPYIGALIALDTEMLPVWLKSKGLDTVDPAAAAELPLVRESLDRAIARANKRVSRAESIRRYRIVNAAFTVENGYLTPSLKLKRRAVLRDYASEVDALYADASQKEA</sequence>
<dbReference type="InterPro" id="IPR042099">
    <property type="entry name" value="ANL_N_sf"/>
</dbReference>
<keyword evidence="1" id="KW-0547">Nucleotide-binding</keyword>
<dbReference type="GO" id="GO:0016020">
    <property type="term" value="C:membrane"/>
    <property type="evidence" value="ECO:0007669"/>
    <property type="project" value="TreeGrafter"/>
</dbReference>
<dbReference type="PANTHER" id="PTHR43272">
    <property type="entry name" value="LONG-CHAIN-FATTY-ACID--COA LIGASE"/>
    <property type="match status" value="1"/>
</dbReference>
<dbReference type="AlphaFoldDB" id="N6X8Q9"/>
<evidence type="ECO:0000259" key="5">
    <source>
        <dbReference type="Pfam" id="PF00501"/>
    </source>
</evidence>
<organism evidence="6 7">
    <name type="scientific">Schaalia cardiffensis F0333</name>
    <dbReference type="NCBI Taxonomy" id="888050"/>
    <lineage>
        <taxon>Bacteria</taxon>
        <taxon>Bacillati</taxon>
        <taxon>Actinomycetota</taxon>
        <taxon>Actinomycetes</taxon>
        <taxon>Actinomycetales</taxon>
        <taxon>Actinomycetaceae</taxon>
        <taxon>Schaalia</taxon>
    </lineage>
</organism>
<evidence type="ECO:0000256" key="2">
    <source>
        <dbReference type="ARBA" id="ARBA00022840"/>
    </source>
</evidence>
<dbReference type="RefSeq" id="WP_005963782.1">
    <property type="nucleotide sequence ID" value="NZ_CP040505.1"/>
</dbReference>
<dbReference type="HOGENOM" id="CLU_000022_45_5_11"/>
<dbReference type="Pfam" id="PF23562">
    <property type="entry name" value="AMP-binding_C_3"/>
    <property type="match status" value="1"/>
</dbReference>